<evidence type="ECO:0000313" key="3">
    <source>
        <dbReference type="Proteomes" id="UP001497444"/>
    </source>
</evidence>
<reference evidence="2" key="1">
    <citation type="submission" date="2024-02" db="EMBL/GenBank/DDBJ databases">
        <authorList>
            <consortium name="ELIXIR-Norway"/>
            <consortium name="Elixir Norway"/>
        </authorList>
    </citation>
    <scope>NUCLEOTIDE SEQUENCE</scope>
</reference>
<name>A0ABP0W316_9BRYO</name>
<evidence type="ECO:0000256" key="1">
    <source>
        <dbReference type="SAM" id="MobiDB-lite"/>
    </source>
</evidence>
<evidence type="ECO:0000313" key="2">
    <source>
        <dbReference type="EMBL" id="CAK9260611.1"/>
    </source>
</evidence>
<dbReference type="EMBL" id="OZ020108">
    <property type="protein sequence ID" value="CAK9260611.1"/>
    <property type="molecule type" value="Genomic_DNA"/>
</dbReference>
<feature type="region of interest" description="Disordered" evidence="1">
    <location>
        <begin position="54"/>
        <end position="73"/>
    </location>
</feature>
<dbReference type="Proteomes" id="UP001497444">
    <property type="component" value="Chromosome 13"/>
</dbReference>
<gene>
    <name evidence="2" type="ORF">CSSPJE1EN1_LOCUS6089</name>
</gene>
<protein>
    <submittedName>
        <fullName evidence="2">Uncharacterized protein</fullName>
    </submittedName>
</protein>
<sequence>MSILPDPYSTLRNIPAKPSGSLRSAGLVTHQCAFGAAAAAAFHSLSSFVQGLGDGDRDRDGATRASVSDSGVSNRLRREPLETALLVTDKLCEEVLVFFCSCNEE</sequence>
<organism evidence="2 3">
    <name type="scientific">Sphagnum jensenii</name>
    <dbReference type="NCBI Taxonomy" id="128206"/>
    <lineage>
        <taxon>Eukaryota</taxon>
        <taxon>Viridiplantae</taxon>
        <taxon>Streptophyta</taxon>
        <taxon>Embryophyta</taxon>
        <taxon>Bryophyta</taxon>
        <taxon>Sphagnophytina</taxon>
        <taxon>Sphagnopsida</taxon>
        <taxon>Sphagnales</taxon>
        <taxon>Sphagnaceae</taxon>
        <taxon>Sphagnum</taxon>
    </lineage>
</organism>
<keyword evidence="3" id="KW-1185">Reference proteome</keyword>
<proteinExistence type="predicted"/>
<accession>A0ABP0W316</accession>